<dbReference type="SUPFAM" id="SSF51445">
    <property type="entry name" value="(Trans)glycosidases"/>
    <property type="match status" value="1"/>
</dbReference>
<dbReference type="GO" id="GO:0005506">
    <property type="term" value="F:iron ion binding"/>
    <property type="evidence" value="ECO:0007669"/>
    <property type="project" value="InterPro"/>
</dbReference>
<comment type="similarity">
    <text evidence="3">Belongs to the glycosyl hydrolase 51 family.</text>
</comment>
<dbReference type="Pfam" id="PF06964">
    <property type="entry name" value="Alpha-L-AF_C"/>
    <property type="match status" value="1"/>
</dbReference>
<keyword evidence="7" id="KW-0325">Glycoprotein</keyword>
<evidence type="ECO:0000256" key="9">
    <source>
        <dbReference type="SAM" id="MobiDB-lite"/>
    </source>
</evidence>
<protein>
    <recommendedName>
        <fullName evidence="4">non-reducing end alpha-L-arabinofuranosidase</fullName>
        <ecNumber evidence="4">3.2.1.55</ecNumber>
    </recommendedName>
</protein>
<dbReference type="PRINTS" id="PR00463">
    <property type="entry name" value="EP450I"/>
</dbReference>
<keyword evidence="10" id="KW-0472">Membrane</keyword>
<reference evidence="13" key="1">
    <citation type="submission" date="2020-04" db="EMBL/GenBank/DDBJ databases">
        <title>Genome Assembly and Annotation of Botryosphaeria dothidea sdau 11-99, a Latent Pathogen of Apple Fruit Ring Rot in China.</title>
        <authorList>
            <person name="Yu C."/>
            <person name="Diao Y."/>
            <person name="Lu Q."/>
            <person name="Zhao J."/>
            <person name="Cui S."/>
            <person name="Peng C."/>
            <person name="He B."/>
            <person name="Liu H."/>
        </authorList>
    </citation>
    <scope>NUCLEOTIDE SEQUENCE [LARGE SCALE GENOMIC DNA]</scope>
    <source>
        <strain evidence="13">Sdau11-99</strain>
    </source>
</reference>
<keyword evidence="8" id="KW-0408">Iron</keyword>
<organism evidence="13 14">
    <name type="scientific">Botryosphaeria dothidea</name>
    <dbReference type="NCBI Taxonomy" id="55169"/>
    <lineage>
        <taxon>Eukaryota</taxon>
        <taxon>Fungi</taxon>
        <taxon>Dikarya</taxon>
        <taxon>Ascomycota</taxon>
        <taxon>Pezizomycotina</taxon>
        <taxon>Dothideomycetes</taxon>
        <taxon>Dothideomycetes incertae sedis</taxon>
        <taxon>Botryosphaeriales</taxon>
        <taxon>Botryosphaeriaceae</taxon>
        <taxon>Botryosphaeria</taxon>
    </lineage>
</organism>
<evidence type="ECO:0000256" key="5">
    <source>
        <dbReference type="ARBA" id="ARBA00022729"/>
    </source>
</evidence>
<comment type="catalytic activity">
    <reaction evidence="1">
        <text>Hydrolysis of terminal non-reducing alpha-L-arabinofuranoside residues in alpha-L-arabinosides.</text>
        <dbReference type="EC" id="3.2.1.55"/>
    </reaction>
</comment>
<feature type="transmembrane region" description="Helical" evidence="10">
    <location>
        <begin position="621"/>
        <end position="639"/>
    </location>
</feature>
<dbReference type="InterPro" id="IPR001128">
    <property type="entry name" value="Cyt_P450"/>
</dbReference>
<sequence length="1060" mass="115295">MSRFLTAVTRLAAVAPLVGCVAGINLTVSTSGGNATSPLMYGFMFEDINHSGDGGIHGQLLRNNGFQGNDQTLTAYGAVGNASLTVDSDNPLSSAIPYSLAVAVPEGVTGDVGFSNEGYWGFPVNADQYSTSFWIKGDYSGNVTIKLVGNYTGTEYASTTISDVSSNASAYAYYETSFESEQAPDGNNLWTLTFDGESTAGSTLYFDLVTLYPTTFKSRANGLKPSVANALNDMGASFLRFPGGNNLEGYSEANRWKWNETIGPLQDRPGRQGTWGYANTDALGLIEYLEWCEDMGLAPILGVWAGFALESGGNTPFTGDALTPYLDEVLNELEFLLGDASSTYGSQRAALGYSSPFNITHVEIGNEDYLGGGCSSYPERFTTYYDAIHAAYPDITIIASAAYDSGGAACLPSPLPAGVMQDYHTYASETDLVANFSQFDNANRSQPIFVGEFSCYSDASGTRNVLPFMACSVAEAVYMIGFERNADVVLMSTYAPLLQLFNSTQWTPDLVGFTPAGTVVRSTSYFVQQLFAQNWGTEMRAVTADTAFGPVYWSASADGASTYVKLANYGESAQSVSVNVDGATQGSLTTLSGAQRAENSDTAGEVVQPVESTPDRLDNHGWRLLGLHSIFMVLIFFGASRSRDMLPAAVYTLFTSASFLSGLFTSVVLYRLYFSPIRRFPGPRQAAVTSFYPLADYEPRIQDVVDSLMKAFEERSGTPINLTDWMGYFTFDAMGRVAYSQDFGMIERGEGTVEVDGRSTSIQTLHEMIKIFGVLSVVPWLIRMIVEMNLSSELAAFHQWCHDTMKSKQKTFNPATSTPTDMASWLVHSAHNPPTPSKRQTQRSLESDSVLLIIAGSDTTTSAITNALFFLTRDPMRFLKLRKAIDALHDRSARTLASCRYLEAVINETLRLKPPICQGLVRETPSTSGITIPAHTENEPDVVIPPDTLVTVPTWTLHRDARFWGDDASEFRPERFLSENGGVDVTDDRTPFVPFSRGAYACPGKAVAYAELRAVLAAVVGGFDVRFAEGHGERAFDEGWLDTFTLTNPALRVVMEKRKA</sequence>
<dbReference type="AlphaFoldDB" id="A0A8H4J7H5"/>
<dbReference type="InterPro" id="IPR010720">
    <property type="entry name" value="Alpha-L-AF_C"/>
</dbReference>
<comment type="caution">
    <text evidence="13">The sequence shown here is derived from an EMBL/GenBank/DDBJ whole genome shotgun (WGS) entry which is preliminary data.</text>
</comment>
<feature type="chain" id="PRO_5034307929" description="non-reducing end alpha-L-arabinofuranosidase" evidence="11">
    <location>
        <begin position="24"/>
        <end position="1060"/>
    </location>
</feature>
<dbReference type="OrthoDB" id="406864at2759"/>
<dbReference type="GO" id="GO:0031222">
    <property type="term" value="P:arabinan catabolic process"/>
    <property type="evidence" value="ECO:0007669"/>
    <property type="project" value="UniProtKB-UniPathway"/>
</dbReference>
<dbReference type="InterPro" id="IPR055235">
    <property type="entry name" value="ASD1_cat"/>
</dbReference>
<dbReference type="Pfam" id="PF00067">
    <property type="entry name" value="p450"/>
    <property type="match status" value="1"/>
</dbReference>
<proteinExistence type="inferred from homology"/>
<evidence type="ECO:0000313" key="14">
    <source>
        <dbReference type="Proteomes" id="UP000572817"/>
    </source>
</evidence>
<dbReference type="SUPFAM" id="SSF48264">
    <property type="entry name" value="Cytochrome P450"/>
    <property type="match status" value="1"/>
</dbReference>
<dbReference type="GO" id="GO:0016705">
    <property type="term" value="F:oxidoreductase activity, acting on paired donors, with incorporation or reduction of molecular oxygen"/>
    <property type="evidence" value="ECO:0007669"/>
    <property type="project" value="InterPro"/>
</dbReference>
<evidence type="ECO:0000256" key="10">
    <source>
        <dbReference type="SAM" id="Phobius"/>
    </source>
</evidence>
<evidence type="ECO:0000256" key="3">
    <source>
        <dbReference type="ARBA" id="ARBA00007186"/>
    </source>
</evidence>
<dbReference type="Proteomes" id="UP000572817">
    <property type="component" value="Unassembled WGS sequence"/>
</dbReference>
<accession>A0A8H4J7H5</accession>
<dbReference type="GO" id="GO:0004497">
    <property type="term" value="F:monooxygenase activity"/>
    <property type="evidence" value="ECO:0007669"/>
    <property type="project" value="InterPro"/>
</dbReference>
<name>A0A8H4J7H5_9PEZI</name>
<dbReference type="EC" id="3.2.1.55" evidence="4"/>
<dbReference type="InterPro" id="IPR036396">
    <property type="entry name" value="Cyt_P450_sf"/>
</dbReference>
<dbReference type="Pfam" id="PF22848">
    <property type="entry name" value="ASD1_dom"/>
    <property type="match status" value="1"/>
</dbReference>
<dbReference type="PANTHER" id="PTHR31776">
    <property type="entry name" value="ALPHA-L-ARABINOFURANOSIDASE 1"/>
    <property type="match status" value="1"/>
</dbReference>
<feature type="signal peptide" evidence="11">
    <location>
        <begin position="1"/>
        <end position="23"/>
    </location>
</feature>
<comment type="cofactor">
    <cofactor evidence="8">
        <name>heme</name>
        <dbReference type="ChEBI" id="CHEBI:30413"/>
    </cofactor>
</comment>
<dbReference type="EMBL" id="WWBZ02000001">
    <property type="protein sequence ID" value="KAF4313354.1"/>
    <property type="molecule type" value="Genomic_DNA"/>
</dbReference>
<keyword evidence="8" id="KW-0479">Metal-binding</keyword>
<evidence type="ECO:0000256" key="11">
    <source>
        <dbReference type="SAM" id="SignalP"/>
    </source>
</evidence>
<dbReference type="UniPathway" id="UPA00667"/>
<evidence type="ECO:0000259" key="12">
    <source>
        <dbReference type="SMART" id="SM00813"/>
    </source>
</evidence>
<evidence type="ECO:0000313" key="13">
    <source>
        <dbReference type="EMBL" id="KAF4313354.1"/>
    </source>
</evidence>
<dbReference type="GO" id="GO:0046373">
    <property type="term" value="P:L-arabinose metabolic process"/>
    <property type="evidence" value="ECO:0007669"/>
    <property type="project" value="InterPro"/>
</dbReference>
<evidence type="ECO:0000256" key="7">
    <source>
        <dbReference type="ARBA" id="ARBA00023180"/>
    </source>
</evidence>
<evidence type="ECO:0000256" key="8">
    <source>
        <dbReference type="PIRSR" id="PIRSR602401-1"/>
    </source>
</evidence>
<comment type="pathway">
    <text evidence="2">Glycan metabolism; L-arabinan degradation.</text>
</comment>
<dbReference type="PRINTS" id="PR00385">
    <property type="entry name" value="P450"/>
</dbReference>
<dbReference type="SMART" id="SM00813">
    <property type="entry name" value="Alpha-L-AF_C"/>
    <property type="match status" value="1"/>
</dbReference>
<evidence type="ECO:0000256" key="6">
    <source>
        <dbReference type="ARBA" id="ARBA00022801"/>
    </source>
</evidence>
<keyword evidence="10" id="KW-1133">Transmembrane helix</keyword>
<dbReference type="InterPro" id="IPR017853">
    <property type="entry name" value="GH"/>
</dbReference>
<dbReference type="GO" id="GO:0020037">
    <property type="term" value="F:heme binding"/>
    <property type="evidence" value="ECO:0007669"/>
    <property type="project" value="InterPro"/>
</dbReference>
<gene>
    <name evidence="13" type="ORF">GTA08_BOTSDO01651</name>
</gene>
<dbReference type="GO" id="GO:0046556">
    <property type="term" value="F:alpha-L-arabinofuranosidase activity"/>
    <property type="evidence" value="ECO:0007669"/>
    <property type="project" value="UniProtKB-EC"/>
</dbReference>
<keyword evidence="5 11" id="KW-0732">Signal</keyword>
<keyword evidence="14" id="KW-1185">Reference proteome</keyword>
<feature type="binding site" description="axial binding residue" evidence="8">
    <location>
        <position position="1002"/>
    </location>
    <ligand>
        <name>heme</name>
        <dbReference type="ChEBI" id="CHEBI:30413"/>
    </ligand>
    <ligandPart>
        <name>Fe</name>
        <dbReference type="ChEBI" id="CHEBI:18248"/>
    </ligandPart>
</feature>
<feature type="transmembrane region" description="Helical" evidence="10">
    <location>
        <begin position="651"/>
        <end position="673"/>
    </location>
</feature>
<keyword evidence="6" id="KW-0378">Hydrolase</keyword>
<dbReference type="InterPro" id="IPR051563">
    <property type="entry name" value="Glycosyl_Hydrolase_51"/>
</dbReference>
<dbReference type="PANTHER" id="PTHR31776:SF0">
    <property type="entry name" value="ALPHA-L-ARABINOFURANOSIDASE 1"/>
    <property type="match status" value="1"/>
</dbReference>
<feature type="region of interest" description="Disordered" evidence="9">
    <location>
        <begin position="592"/>
        <end position="612"/>
    </location>
</feature>
<evidence type="ECO:0000256" key="1">
    <source>
        <dbReference type="ARBA" id="ARBA00001462"/>
    </source>
</evidence>
<dbReference type="Gene3D" id="1.10.630.10">
    <property type="entry name" value="Cytochrome P450"/>
    <property type="match status" value="1"/>
</dbReference>
<keyword evidence="8" id="KW-0349">Heme</keyword>
<dbReference type="InterPro" id="IPR002401">
    <property type="entry name" value="Cyt_P450_E_grp-I"/>
</dbReference>
<dbReference type="Gene3D" id="3.20.20.80">
    <property type="entry name" value="Glycosidases"/>
    <property type="match status" value="1"/>
</dbReference>
<evidence type="ECO:0000256" key="2">
    <source>
        <dbReference type="ARBA" id="ARBA00004834"/>
    </source>
</evidence>
<keyword evidence="10" id="KW-0812">Transmembrane</keyword>
<feature type="domain" description="Alpha-L-arabinofuranosidase C-terminal" evidence="12">
    <location>
        <begin position="451"/>
        <end position="629"/>
    </location>
</feature>
<evidence type="ECO:0000256" key="4">
    <source>
        <dbReference type="ARBA" id="ARBA00012670"/>
    </source>
</evidence>